<organism evidence="1 2">
    <name type="scientific">Pedobacter alpinus</name>
    <dbReference type="NCBI Taxonomy" id="1590643"/>
    <lineage>
        <taxon>Bacteria</taxon>
        <taxon>Pseudomonadati</taxon>
        <taxon>Bacteroidota</taxon>
        <taxon>Sphingobacteriia</taxon>
        <taxon>Sphingobacteriales</taxon>
        <taxon>Sphingobacteriaceae</taxon>
        <taxon>Pedobacter</taxon>
    </lineage>
</organism>
<dbReference type="PANTHER" id="PTHR30203">
    <property type="entry name" value="OUTER MEMBRANE CATION EFFLUX PROTEIN"/>
    <property type="match status" value="1"/>
</dbReference>
<dbReference type="PANTHER" id="PTHR30203:SF24">
    <property type="entry name" value="BLR4935 PROTEIN"/>
    <property type="match status" value="1"/>
</dbReference>
<accession>A0ABW5TTK2</accession>
<keyword evidence="2" id="KW-1185">Reference proteome</keyword>
<dbReference type="InterPro" id="IPR010131">
    <property type="entry name" value="MdtP/NodT-like"/>
</dbReference>
<evidence type="ECO:0000313" key="2">
    <source>
        <dbReference type="Proteomes" id="UP001597546"/>
    </source>
</evidence>
<reference evidence="2" key="1">
    <citation type="journal article" date="2019" name="Int. J. Syst. Evol. Microbiol.">
        <title>The Global Catalogue of Microorganisms (GCM) 10K type strain sequencing project: providing services to taxonomists for standard genome sequencing and annotation.</title>
        <authorList>
            <consortium name="The Broad Institute Genomics Platform"/>
            <consortium name="The Broad Institute Genome Sequencing Center for Infectious Disease"/>
            <person name="Wu L."/>
            <person name="Ma J."/>
        </authorList>
    </citation>
    <scope>NUCLEOTIDE SEQUENCE [LARGE SCALE GENOMIC DNA]</scope>
    <source>
        <strain evidence="2">KCTC 42456</strain>
    </source>
</reference>
<dbReference type="Proteomes" id="UP001597546">
    <property type="component" value="Unassembled WGS sequence"/>
</dbReference>
<dbReference type="SUPFAM" id="SSF56954">
    <property type="entry name" value="Outer membrane efflux proteins (OEP)"/>
    <property type="match status" value="1"/>
</dbReference>
<evidence type="ECO:0000313" key="1">
    <source>
        <dbReference type="EMBL" id="MFD2732424.1"/>
    </source>
</evidence>
<dbReference type="EMBL" id="JBHULV010000042">
    <property type="protein sequence ID" value="MFD2732424.1"/>
    <property type="molecule type" value="Genomic_DNA"/>
</dbReference>
<name>A0ABW5TTK2_9SPHI</name>
<gene>
    <name evidence="1" type="ORF">ACFSSE_12005</name>
</gene>
<comment type="caution">
    <text evidence="1">The sequence shown here is derived from an EMBL/GenBank/DDBJ whole genome shotgun (WGS) entry which is preliminary data.</text>
</comment>
<protein>
    <submittedName>
        <fullName evidence="1">TolC family protein</fullName>
    </submittedName>
</protein>
<proteinExistence type="predicted"/>
<dbReference type="RefSeq" id="WP_379045848.1">
    <property type="nucleotide sequence ID" value="NZ_JBHSKW010000057.1"/>
</dbReference>
<sequence length="389" mass="44288">MTIDSVLKAVETNNPSLKIYDEQVKQQDALIESASAWKAPMLGIGSFMTPYNNFSRANNLRDGSFMLTAEQEILNKSKKNSEAAYLAAQSVITLAAKNNNLNELKALARSFFYDVVVEQKKVELINKNIEILSNLKKLANIRYTYNKADLDQIYSLDAKIYDGQNKLTAALANIHIGKIRLNVLMNKPYNAPISIDTSLNIVHFVIKDINSMVANRSIVKQADAQIQSVNLAKKMIANEAKPDFNISFNHMLAYNNQMPNQFSLMAGVSIPIAPWAAKGYKSKLKANEFESNALRLERDNLVNQLNGMIKSSEQHLLHLNSELETYKNKILPSLNKSYEVMMLNYQENKKELSEVLTGWKDLNDAQIDYLNLYNEYFKMYVEYEKNVER</sequence>
<dbReference type="Gene3D" id="1.20.1600.10">
    <property type="entry name" value="Outer membrane efflux proteins (OEP)"/>
    <property type="match status" value="1"/>
</dbReference>